<protein>
    <recommendedName>
        <fullName evidence="10">Putative proline/betaine transporter</fullName>
    </recommendedName>
</protein>
<keyword evidence="7 11" id="KW-1133">Transmembrane helix</keyword>
<dbReference type="InterPro" id="IPR005829">
    <property type="entry name" value="Sugar_transporter_CS"/>
</dbReference>
<keyword evidence="14" id="KW-1185">Reference proteome</keyword>
<evidence type="ECO:0000256" key="10">
    <source>
        <dbReference type="ARBA" id="ARBA00039918"/>
    </source>
</evidence>
<dbReference type="GO" id="GO:0015293">
    <property type="term" value="F:symporter activity"/>
    <property type="evidence" value="ECO:0007669"/>
    <property type="project" value="UniProtKB-KW"/>
</dbReference>
<evidence type="ECO:0000256" key="5">
    <source>
        <dbReference type="ARBA" id="ARBA00022692"/>
    </source>
</evidence>
<proteinExistence type="inferred from homology"/>
<dbReference type="PANTHER" id="PTHR43045:SF1">
    <property type="entry name" value="SHIKIMATE TRANSPORTER"/>
    <property type="match status" value="1"/>
</dbReference>
<dbReference type="CDD" id="cd17369">
    <property type="entry name" value="MFS_ShiA_like"/>
    <property type="match status" value="1"/>
</dbReference>
<keyword evidence="8 11" id="KW-0472">Membrane</keyword>
<evidence type="ECO:0000313" key="13">
    <source>
        <dbReference type="EMBL" id="PWA06060.1"/>
    </source>
</evidence>
<keyword evidence="6" id="KW-0769">Symport</keyword>
<feature type="transmembrane region" description="Helical" evidence="11">
    <location>
        <begin position="393"/>
        <end position="412"/>
    </location>
</feature>
<feature type="transmembrane region" description="Helical" evidence="11">
    <location>
        <begin position="325"/>
        <end position="349"/>
    </location>
</feature>
<sequence length="442" mass="47892">MEKNFKRTIMASLIGSVLEWYDYNLYGLMSALVFNKLFFSDIEGSVGVLLSLATFGIGFLVRPIGGIIFGSLGDRLGRSKVLIITILLMGTASTLIGLVPTYNTIGYWAPLILVFLRILQGLGAGSEYAGAVIAIAENAPIKRRGFYASLPYVGVSIGILLSSGIFGLMKMLPQSDFMAWGWRVPFVISIILVIVGLVLRAKLQDSPVFEKAKQQQKRVKHPTITAIRTAPKGIILAWMTSTAENSVGYFFQTFLVAYVVSNLHMSESLTLLSLTALGFVNIFSIPLMGLLSDKVGRRPVIMGGGIASALFAFPLFWLLDTKSPILIVLSIVVGSCIFKGAITAAQAAWFTELYSTEIRYTAFAVGREFPTIIGGLTPTIASGVLILSNGHTWVISLLIVIFSILPFIAALIGPENSHLSLNEINNNQQKNQKNGSILKASN</sequence>
<dbReference type="AlphaFoldDB" id="A0A2U1JLN0"/>
<evidence type="ECO:0000256" key="1">
    <source>
        <dbReference type="ARBA" id="ARBA00004651"/>
    </source>
</evidence>
<comment type="function">
    <text evidence="9">May be a proton symporter involved in the uptake of osmolytes such as proline and glycine betaine.</text>
</comment>
<dbReference type="InterPro" id="IPR005828">
    <property type="entry name" value="MFS_sugar_transport-like"/>
</dbReference>
<dbReference type="EMBL" id="QCZG01000062">
    <property type="protein sequence ID" value="PWA06060.1"/>
    <property type="molecule type" value="Genomic_DNA"/>
</dbReference>
<evidence type="ECO:0000256" key="2">
    <source>
        <dbReference type="ARBA" id="ARBA00008240"/>
    </source>
</evidence>
<feature type="transmembrane region" description="Helical" evidence="11">
    <location>
        <begin position="180"/>
        <end position="199"/>
    </location>
</feature>
<comment type="subcellular location">
    <subcellularLocation>
        <location evidence="1">Cell membrane</location>
        <topology evidence="1">Multi-pass membrane protein</topology>
    </subcellularLocation>
</comment>
<evidence type="ECO:0000256" key="4">
    <source>
        <dbReference type="ARBA" id="ARBA00022475"/>
    </source>
</evidence>
<dbReference type="InterPro" id="IPR020846">
    <property type="entry name" value="MFS_dom"/>
</dbReference>
<dbReference type="Pfam" id="PF00083">
    <property type="entry name" value="Sugar_tr"/>
    <property type="match status" value="1"/>
</dbReference>
<dbReference type="Proteomes" id="UP000245998">
    <property type="component" value="Unassembled WGS sequence"/>
</dbReference>
<gene>
    <name evidence="13" type="ORF">DCC39_17685</name>
</gene>
<evidence type="ECO:0000313" key="14">
    <source>
        <dbReference type="Proteomes" id="UP000245998"/>
    </source>
</evidence>
<evidence type="ECO:0000256" key="11">
    <source>
        <dbReference type="SAM" id="Phobius"/>
    </source>
</evidence>
<feature type="transmembrane region" description="Helical" evidence="11">
    <location>
        <begin position="45"/>
        <end position="69"/>
    </location>
</feature>
<dbReference type="SUPFAM" id="SSF103473">
    <property type="entry name" value="MFS general substrate transporter"/>
    <property type="match status" value="1"/>
</dbReference>
<evidence type="ECO:0000256" key="7">
    <source>
        <dbReference type="ARBA" id="ARBA00022989"/>
    </source>
</evidence>
<dbReference type="PANTHER" id="PTHR43045">
    <property type="entry name" value="SHIKIMATE TRANSPORTER"/>
    <property type="match status" value="1"/>
</dbReference>
<evidence type="ECO:0000256" key="6">
    <source>
        <dbReference type="ARBA" id="ARBA00022847"/>
    </source>
</evidence>
<feature type="transmembrane region" description="Helical" evidence="11">
    <location>
        <begin position="369"/>
        <end position="387"/>
    </location>
</feature>
<dbReference type="Gene3D" id="1.20.1250.20">
    <property type="entry name" value="MFS general substrate transporter like domains"/>
    <property type="match status" value="2"/>
</dbReference>
<keyword evidence="3" id="KW-0813">Transport</keyword>
<evidence type="ECO:0000259" key="12">
    <source>
        <dbReference type="PROSITE" id="PS50850"/>
    </source>
</evidence>
<dbReference type="PROSITE" id="PS00216">
    <property type="entry name" value="SUGAR_TRANSPORT_1"/>
    <property type="match status" value="1"/>
</dbReference>
<evidence type="ECO:0000256" key="9">
    <source>
        <dbReference type="ARBA" id="ARBA00037295"/>
    </source>
</evidence>
<comment type="caution">
    <text evidence="13">The sequence shown here is derived from an EMBL/GenBank/DDBJ whole genome shotgun (WGS) entry which is preliminary data.</text>
</comment>
<dbReference type="PROSITE" id="PS50850">
    <property type="entry name" value="MFS"/>
    <property type="match status" value="1"/>
</dbReference>
<feature type="transmembrane region" description="Helical" evidence="11">
    <location>
        <begin position="81"/>
        <end position="99"/>
    </location>
</feature>
<dbReference type="Pfam" id="PF07690">
    <property type="entry name" value="MFS_1"/>
    <property type="match status" value="1"/>
</dbReference>
<feature type="transmembrane region" description="Helical" evidence="11">
    <location>
        <begin position="300"/>
        <end position="319"/>
    </location>
</feature>
<organism evidence="13 14">
    <name type="scientific">Pueribacillus theae</name>
    <dbReference type="NCBI Taxonomy" id="2171751"/>
    <lineage>
        <taxon>Bacteria</taxon>
        <taxon>Bacillati</taxon>
        <taxon>Bacillota</taxon>
        <taxon>Bacilli</taxon>
        <taxon>Bacillales</taxon>
        <taxon>Bacillaceae</taxon>
        <taxon>Pueribacillus</taxon>
    </lineage>
</organism>
<feature type="transmembrane region" description="Helical" evidence="11">
    <location>
        <begin position="21"/>
        <end position="39"/>
    </location>
</feature>
<dbReference type="InterPro" id="IPR036259">
    <property type="entry name" value="MFS_trans_sf"/>
</dbReference>
<evidence type="ECO:0000256" key="3">
    <source>
        <dbReference type="ARBA" id="ARBA00022448"/>
    </source>
</evidence>
<evidence type="ECO:0000256" key="8">
    <source>
        <dbReference type="ARBA" id="ARBA00023136"/>
    </source>
</evidence>
<feature type="transmembrane region" description="Helical" evidence="11">
    <location>
        <begin position="146"/>
        <end position="168"/>
    </location>
</feature>
<accession>A0A2U1JLN0</accession>
<dbReference type="FunFam" id="1.20.1250.20:FF:000001">
    <property type="entry name" value="Dicarboxylate MFS transporter"/>
    <property type="match status" value="1"/>
</dbReference>
<feature type="transmembrane region" description="Helical" evidence="11">
    <location>
        <begin position="271"/>
        <end position="291"/>
    </location>
</feature>
<comment type="similarity">
    <text evidence="2">Belongs to the major facilitator superfamily. Metabolite:H+ Symporter (MHS) family (TC 2.A.1.6) family.</text>
</comment>
<dbReference type="OrthoDB" id="9787026at2"/>
<feature type="domain" description="Major facilitator superfamily (MFS) profile" evidence="12">
    <location>
        <begin position="8"/>
        <end position="417"/>
    </location>
</feature>
<keyword evidence="5 11" id="KW-0812">Transmembrane</keyword>
<dbReference type="GO" id="GO:0005886">
    <property type="term" value="C:plasma membrane"/>
    <property type="evidence" value="ECO:0007669"/>
    <property type="project" value="UniProtKB-SubCell"/>
</dbReference>
<keyword evidence="4" id="KW-1003">Cell membrane</keyword>
<dbReference type="RefSeq" id="WP_116556216.1">
    <property type="nucleotide sequence ID" value="NZ_QCZG01000062.1"/>
</dbReference>
<dbReference type="InterPro" id="IPR011701">
    <property type="entry name" value="MFS"/>
</dbReference>
<name>A0A2U1JLN0_9BACI</name>
<reference evidence="13 14" key="1">
    <citation type="submission" date="2018-04" db="EMBL/GenBank/DDBJ databases">
        <title>Camelliibacillus theae gen. nov., sp. nov., isolated from Pu'er tea.</title>
        <authorList>
            <person name="Niu L."/>
        </authorList>
    </citation>
    <scope>NUCLEOTIDE SEQUENCE [LARGE SCALE GENOMIC DNA]</scope>
    <source>
        <strain evidence="13 14">T8</strain>
    </source>
</reference>
<feature type="transmembrane region" description="Helical" evidence="11">
    <location>
        <begin position="105"/>
        <end position="125"/>
    </location>
</feature>